<dbReference type="EMBL" id="VBAK01000165">
    <property type="protein sequence ID" value="TMI87198.1"/>
    <property type="molecule type" value="Genomic_DNA"/>
</dbReference>
<feature type="transmembrane region" description="Helical" evidence="2">
    <location>
        <begin position="433"/>
        <end position="455"/>
    </location>
</feature>
<feature type="transmembrane region" description="Helical" evidence="2">
    <location>
        <begin position="368"/>
        <end position="389"/>
    </location>
</feature>
<feature type="transmembrane region" description="Helical" evidence="2">
    <location>
        <begin position="672"/>
        <end position="691"/>
    </location>
</feature>
<keyword evidence="2" id="KW-0812">Transmembrane</keyword>
<accession>A0A537JUH6</accession>
<evidence type="ECO:0000313" key="4">
    <source>
        <dbReference type="Proteomes" id="UP000318509"/>
    </source>
</evidence>
<protein>
    <submittedName>
        <fullName evidence="3">Uncharacterized protein</fullName>
    </submittedName>
</protein>
<keyword evidence="2" id="KW-0472">Membrane</keyword>
<gene>
    <name evidence="3" type="ORF">E6H00_16420</name>
</gene>
<feature type="transmembrane region" description="Helical" evidence="2">
    <location>
        <begin position="528"/>
        <end position="552"/>
    </location>
</feature>
<evidence type="ECO:0000313" key="3">
    <source>
        <dbReference type="EMBL" id="TMI87198.1"/>
    </source>
</evidence>
<name>A0A537JUH6_9BACT</name>
<keyword evidence="2" id="KW-1133">Transmembrane helix</keyword>
<feature type="transmembrane region" description="Helical" evidence="2">
    <location>
        <begin position="493"/>
        <end position="516"/>
    </location>
</feature>
<proteinExistence type="predicted"/>
<dbReference type="Pfam" id="PF18949">
    <property type="entry name" value="DUF5693"/>
    <property type="match status" value="1"/>
</dbReference>
<organism evidence="3 4">
    <name type="scientific">Candidatus Segetimicrobium genomatis</name>
    <dbReference type="NCBI Taxonomy" id="2569760"/>
    <lineage>
        <taxon>Bacteria</taxon>
        <taxon>Bacillati</taxon>
        <taxon>Candidatus Sysuimicrobiota</taxon>
        <taxon>Candidatus Sysuimicrobiia</taxon>
        <taxon>Candidatus Sysuimicrobiales</taxon>
        <taxon>Candidatus Segetimicrobiaceae</taxon>
        <taxon>Candidatus Segetimicrobium</taxon>
    </lineage>
</organism>
<dbReference type="InterPro" id="IPR043748">
    <property type="entry name" value="DUF5693"/>
</dbReference>
<feature type="transmembrane region" description="Helical" evidence="2">
    <location>
        <begin position="564"/>
        <end position="583"/>
    </location>
</feature>
<feature type="transmembrane region" description="Helical" evidence="2">
    <location>
        <begin position="642"/>
        <end position="660"/>
    </location>
</feature>
<comment type="caution">
    <text evidence="3">The sequence shown here is derived from an EMBL/GenBank/DDBJ whole genome shotgun (WGS) entry which is preliminary data.</text>
</comment>
<reference evidence="3 4" key="1">
    <citation type="journal article" date="2019" name="Nat. Microbiol.">
        <title>Mediterranean grassland soil C-N compound turnover is dependent on rainfall and depth, and is mediated by genomically divergent microorganisms.</title>
        <authorList>
            <person name="Diamond S."/>
            <person name="Andeer P.F."/>
            <person name="Li Z."/>
            <person name="Crits-Christoph A."/>
            <person name="Burstein D."/>
            <person name="Anantharaman K."/>
            <person name="Lane K.R."/>
            <person name="Thomas B.C."/>
            <person name="Pan C."/>
            <person name="Northen T.R."/>
            <person name="Banfield J.F."/>
        </authorList>
    </citation>
    <scope>NUCLEOTIDE SEQUENCE [LARGE SCALE GENOMIC DNA]</scope>
    <source>
        <strain evidence="3">NP_3</strain>
    </source>
</reference>
<dbReference type="AlphaFoldDB" id="A0A537JUH6"/>
<sequence>MSLRRLVPRYPALAVCVAAGLVAALVVLAHRYHIEQVNRTVEISVDGDDWTTLARRTGIGRDSLYDALYRAGARSVTLYAVSLRRLADAGRLTVMAGSDVINAARTGPVAGPLGDLLRAGQISPGNTYVVGALPALERVRAGLAVQLLPHAGQGRTTLRTGSGAVLEIAGRGQEIEEAPLGLLSEDAAQIRAQRLAIEARIRNFREVAPGGLEAFFTGLRSLGEDRLTLIFDGPQVLGYDRLIPDVAEQIKSAGFAFGQIESFTARRRQRGDPELALRAKPAVLRVFSLTPEELAVLNPDDARDKYVLAARERNVRILYVRPFLTTPAGVDEVQANLDYVASIAGDLQQAGYRMGKAVPLPDVTIHPVWFLLMALGTLAASAIAAAEVLRTLARPIAARSPSRPIAPGPLYAGVGVGVVLTVIALALHKVTLWSQFLAFLAALAFPTLSLMGFLVETAPGRAGWSAAGRPGPPAGSGVPRGGIRLAAESIGRLWALSGVTALGGLMVAALLSQWAFMLEVRQFLGVKLVHVLPIAVLGLLLVAVEAPAGTLWARLRSWGRQPLLLEYGIAVIIVGVAVVFALGRTGNTGLPLLGPLELRTRVLMSHLVIARPRTKEFLIGDPFMVLAFALMALGARKWILPVALVGAVGQVGLVNSFSHIHTPLVYVFLRTIYALAFGSVIGAGLIGMVLWTRRWWSPDARGPDAPADRVPRAGGKPPAADAPRTDQPGPRREERPAGVPPRR</sequence>
<evidence type="ECO:0000256" key="2">
    <source>
        <dbReference type="SAM" id="Phobius"/>
    </source>
</evidence>
<evidence type="ECO:0000256" key="1">
    <source>
        <dbReference type="SAM" id="MobiDB-lite"/>
    </source>
</evidence>
<feature type="region of interest" description="Disordered" evidence="1">
    <location>
        <begin position="701"/>
        <end position="743"/>
    </location>
</feature>
<dbReference type="Proteomes" id="UP000318509">
    <property type="component" value="Unassembled WGS sequence"/>
</dbReference>
<feature type="transmembrane region" description="Helical" evidence="2">
    <location>
        <begin position="410"/>
        <end position="427"/>
    </location>
</feature>